<feature type="domain" description="Cyclic nucleotide-binding" evidence="4">
    <location>
        <begin position="24"/>
        <end position="77"/>
    </location>
</feature>
<proteinExistence type="predicted"/>
<organism evidence="6 7">
    <name type="scientific">Mucilaginibacter ginsenosidivorans</name>
    <dbReference type="NCBI Taxonomy" id="398053"/>
    <lineage>
        <taxon>Bacteria</taxon>
        <taxon>Pseudomonadati</taxon>
        <taxon>Bacteroidota</taxon>
        <taxon>Sphingobacteriia</taxon>
        <taxon>Sphingobacteriales</taxon>
        <taxon>Sphingobacteriaceae</taxon>
        <taxon>Mucilaginibacter</taxon>
    </lineage>
</organism>
<accession>A0A5B8UZ94</accession>
<dbReference type="SUPFAM" id="SSF51206">
    <property type="entry name" value="cAMP-binding domain-like"/>
    <property type="match status" value="1"/>
</dbReference>
<evidence type="ECO:0000256" key="3">
    <source>
        <dbReference type="ARBA" id="ARBA00023163"/>
    </source>
</evidence>
<dbReference type="GO" id="GO:0003677">
    <property type="term" value="F:DNA binding"/>
    <property type="evidence" value="ECO:0007669"/>
    <property type="project" value="UniProtKB-KW"/>
</dbReference>
<evidence type="ECO:0000313" key="7">
    <source>
        <dbReference type="Proteomes" id="UP000321479"/>
    </source>
</evidence>
<evidence type="ECO:0000259" key="4">
    <source>
        <dbReference type="PROSITE" id="PS50042"/>
    </source>
</evidence>
<dbReference type="InterPro" id="IPR036388">
    <property type="entry name" value="WH-like_DNA-bd_sf"/>
</dbReference>
<dbReference type="SUPFAM" id="SSF46785">
    <property type="entry name" value="Winged helix' DNA-binding domain"/>
    <property type="match status" value="1"/>
</dbReference>
<dbReference type="Proteomes" id="UP000321479">
    <property type="component" value="Chromosome"/>
</dbReference>
<keyword evidence="7" id="KW-1185">Reference proteome</keyword>
<dbReference type="InterPro" id="IPR036390">
    <property type="entry name" value="WH_DNA-bd_sf"/>
</dbReference>
<dbReference type="PANTHER" id="PTHR24567">
    <property type="entry name" value="CRP FAMILY TRANSCRIPTIONAL REGULATORY PROTEIN"/>
    <property type="match status" value="1"/>
</dbReference>
<keyword evidence="2" id="KW-0238">DNA-binding</keyword>
<evidence type="ECO:0000313" key="6">
    <source>
        <dbReference type="EMBL" id="QEC63691.1"/>
    </source>
</evidence>
<dbReference type="InterPro" id="IPR014710">
    <property type="entry name" value="RmlC-like_jellyroll"/>
</dbReference>
<dbReference type="InterPro" id="IPR000595">
    <property type="entry name" value="cNMP-bd_dom"/>
</dbReference>
<dbReference type="OrthoDB" id="9776746at2"/>
<sequence length="211" mass="24273">MEIRSRLAEVFPMLQRPDLEREIMEHATFITAAAGEVIIREGQYLKVLPLVISGSLRVSQQSDGREILLYYVQPGETCIMSLSSCFFNVESPSTAIADTQTGILCVPTRFIKEWQRRYDPWNEFVIRTFQSRYNELLDLFRTVAFDTIEVRVINYLKSYSSRENTRNIPITHLALANALGTTRVVISRILKRFEQEGKLQLLHGSIRITGL</sequence>
<dbReference type="KEGG" id="mgin:FRZ54_14270"/>
<dbReference type="GO" id="GO:0005829">
    <property type="term" value="C:cytosol"/>
    <property type="evidence" value="ECO:0007669"/>
    <property type="project" value="TreeGrafter"/>
</dbReference>
<dbReference type="PROSITE" id="PS50042">
    <property type="entry name" value="CNMP_BINDING_3"/>
    <property type="match status" value="1"/>
</dbReference>
<feature type="domain" description="HTH crp-type" evidence="5">
    <location>
        <begin position="146"/>
        <end position="211"/>
    </location>
</feature>
<dbReference type="GO" id="GO:0003700">
    <property type="term" value="F:DNA-binding transcription factor activity"/>
    <property type="evidence" value="ECO:0007669"/>
    <property type="project" value="TreeGrafter"/>
</dbReference>
<keyword evidence="3" id="KW-0804">Transcription</keyword>
<dbReference type="Gene3D" id="1.10.10.10">
    <property type="entry name" value="Winged helix-like DNA-binding domain superfamily/Winged helix DNA-binding domain"/>
    <property type="match status" value="1"/>
</dbReference>
<gene>
    <name evidence="6" type="ORF">FRZ54_14270</name>
</gene>
<dbReference type="PANTHER" id="PTHR24567:SF26">
    <property type="entry name" value="REGULATORY PROTEIN YEIL"/>
    <property type="match status" value="1"/>
</dbReference>
<name>A0A5B8UZ94_9SPHI</name>
<dbReference type="Gene3D" id="2.60.120.10">
    <property type="entry name" value="Jelly Rolls"/>
    <property type="match status" value="1"/>
</dbReference>
<evidence type="ECO:0000256" key="1">
    <source>
        <dbReference type="ARBA" id="ARBA00023015"/>
    </source>
</evidence>
<reference evidence="6 7" key="1">
    <citation type="journal article" date="2017" name="Curr. Microbiol.">
        <title>Mucilaginibacter ginsenosidivorans sp. nov., Isolated from Soil of Ginseng Field.</title>
        <authorList>
            <person name="Kim M.M."/>
            <person name="Siddiqi M.Z."/>
            <person name="Im W.T."/>
        </authorList>
    </citation>
    <scope>NUCLEOTIDE SEQUENCE [LARGE SCALE GENOMIC DNA]</scope>
    <source>
        <strain evidence="6 7">Gsoil 3017</strain>
    </source>
</reference>
<keyword evidence="1" id="KW-0805">Transcription regulation</keyword>
<dbReference type="InterPro" id="IPR012318">
    <property type="entry name" value="HTH_CRP"/>
</dbReference>
<evidence type="ECO:0000259" key="5">
    <source>
        <dbReference type="PROSITE" id="PS51063"/>
    </source>
</evidence>
<dbReference type="PROSITE" id="PS51063">
    <property type="entry name" value="HTH_CRP_2"/>
    <property type="match status" value="1"/>
</dbReference>
<protein>
    <submittedName>
        <fullName evidence="6">Crp/Fnr family transcriptional regulator</fullName>
    </submittedName>
</protein>
<dbReference type="AlphaFoldDB" id="A0A5B8UZ94"/>
<evidence type="ECO:0000256" key="2">
    <source>
        <dbReference type="ARBA" id="ARBA00023125"/>
    </source>
</evidence>
<dbReference type="RefSeq" id="WP_147032265.1">
    <property type="nucleotide sequence ID" value="NZ_CP042436.1"/>
</dbReference>
<dbReference type="EMBL" id="CP042436">
    <property type="protein sequence ID" value="QEC63691.1"/>
    <property type="molecule type" value="Genomic_DNA"/>
</dbReference>
<dbReference type="CDD" id="cd00038">
    <property type="entry name" value="CAP_ED"/>
    <property type="match status" value="1"/>
</dbReference>
<dbReference type="SMART" id="SM00419">
    <property type="entry name" value="HTH_CRP"/>
    <property type="match status" value="1"/>
</dbReference>
<dbReference type="Pfam" id="PF00027">
    <property type="entry name" value="cNMP_binding"/>
    <property type="match status" value="1"/>
</dbReference>
<dbReference type="InterPro" id="IPR018490">
    <property type="entry name" value="cNMP-bd_dom_sf"/>
</dbReference>
<dbReference type="Pfam" id="PF13545">
    <property type="entry name" value="HTH_Crp_2"/>
    <property type="match status" value="1"/>
</dbReference>
<dbReference type="InterPro" id="IPR050397">
    <property type="entry name" value="Env_Response_Regulators"/>
</dbReference>